<accession>A0ABN9QHP6</accession>
<evidence type="ECO:0000313" key="4">
    <source>
        <dbReference type="EMBL" id="CAK0804302.1"/>
    </source>
</evidence>
<sequence>VTNFHVIKDLGPGNLSVIFLDSNTYSSDDPPQRQVVDGEVVGADPASDTAVLRILRSGTEPRMQKLPRSTSARLEVGQTVYAIGNPFGLEHSMSKGIIAGIARTLDIGERPIRGCIQTDATINPGNSGGPLLDSAGRVIGVNTAILTNTGLSAGVGLAIPIDL</sequence>
<dbReference type="EMBL" id="CAUYUJ010003206">
    <property type="protein sequence ID" value="CAK0804302.1"/>
    <property type="molecule type" value="Genomic_DNA"/>
</dbReference>
<dbReference type="Proteomes" id="UP001189429">
    <property type="component" value="Unassembled WGS sequence"/>
</dbReference>
<gene>
    <name evidence="4" type="ORF">PCOR1329_LOCUS11150</name>
</gene>
<evidence type="ECO:0000256" key="1">
    <source>
        <dbReference type="ARBA" id="ARBA00010541"/>
    </source>
</evidence>
<dbReference type="InterPro" id="IPR001940">
    <property type="entry name" value="Peptidase_S1C"/>
</dbReference>
<comment type="similarity">
    <text evidence="1">Belongs to the peptidase S1C family.</text>
</comment>
<comment type="caution">
    <text evidence="4">The sequence shown here is derived from an EMBL/GenBank/DDBJ whole genome shotgun (WGS) entry which is preliminary data.</text>
</comment>
<evidence type="ECO:0000256" key="2">
    <source>
        <dbReference type="ARBA" id="ARBA00022670"/>
    </source>
</evidence>
<dbReference type="PANTHER" id="PTHR43343">
    <property type="entry name" value="PEPTIDASE S12"/>
    <property type="match status" value="1"/>
</dbReference>
<dbReference type="Gene3D" id="2.40.10.120">
    <property type="match status" value="1"/>
</dbReference>
<proteinExistence type="inferred from homology"/>
<dbReference type="InterPro" id="IPR051201">
    <property type="entry name" value="Chloro_Bact_Ser_Proteases"/>
</dbReference>
<dbReference type="PRINTS" id="PR00834">
    <property type="entry name" value="PROTEASES2C"/>
</dbReference>
<keyword evidence="5" id="KW-1185">Reference proteome</keyword>
<name>A0ABN9QHP6_9DINO</name>
<dbReference type="PANTHER" id="PTHR43343:SF3">
    <property type="entry name" value="PROTEASE DO-LIKE 8, CHLOROPLASTIC"/>
    <property type="match status" value="1"/>
</dbReference>
<evidence type="ECO:0008006" key="6">
    <source>
        <dbReference type="Google" id="ProtNLM"/>
    </source>
</evidence>
<keyword evidence="3" id="KW-0378">Hydrolase</keyword>
<evidence type="ECO:0000256" key="3">
    <source>
        <dbReference type="ARBA" id="ARBA00022801"/>
    </source>
</evidence>
<protein>
    <recommendedName>
        <fullName evidence="6">Serine protease</fullName>
    </recommendedName>
</protein>
<dbReference type="InterPro" id="IPR009003">
    <property type="entry name" value="Peptidase_S1_PA"/>
</dbReference>
<evidence type="ECO:0000313" key="5">
    <source>
        <dbReference type="Proteomes" id="UP001189429"/>
    </source>
</evidence>
<organism evidence="4 5">
    <name type="scientific">Prorocentrum cordatum</name>
    <dbReference type="NCBI Taxonomy" id="2364126"/>
    <lineage>
        <taxon>Eukaryota</taxon>
        <taxon>Sar</taxon>
        <taxon>Alveolata</taxon>
        <taxon>Dinophyceae</taxon>
        <taxon>Prorocentrales</taxon>
        <taxon>Prorocentraceae</taxon>
        <taxon>Prorocentrum</taxon>
    </lineage>
</organism>
<keyword evidence="2" id="KW-0645">Protease</keyword>
<dbReference type="Pfam" id="PF13365">
    <property type="entry name" value="Trypsin_2"/>
    <property type="match status" value="1"/>
</dbReference>
<feature type="non-terminal residue" evidence="4">
    <location>
        <position position="163"/>
    </location>
</feature>
<feature type="non-terminal residue" evidence="4">
    <location>
        <position position="1"/>
    </location>
</feature>
<dbReference type="SUPFAM" id="SSF50494">
    <property type="entry name" value="Trypsin-like serine proteases"/>
    <property type="match status" value="1"/>
</dbReference>
<reference evidence="4" key="1">
    <citation type="submission" date="2023-10" db="EMBL/GenBank/DDBJ databases">
        <authorList>
            <person name="Chen Y."/>
            <person name="Shah S."/>
            <person name="Dougan E. K."/>
            <person name="Thang M."/>
            <person name="Chan C."/>
        </authorList>
    </citation>
    <scope>NUCLEOTIDE SEQUENCE [LARGE SCALE GENOMIC DNA]</scope>
</reference>